<feature type="compositionally biased region" description="Gly residues" evidence="1">
    <location>
        <begin position="475"/>
        <end position="487"/>
    </location>
</feature>
<organism evidence="2 3">
    <name type="scientific">Tsukamurella paurometabola (strain ATCC 8368 / DSM 20162 / CCUG 35730 / CIP 100753 / JCM 10117 / KCTC 9821 / NBRC 16120 / NCIMB 702349 / NCTC 13040)</name>
    <name type="common">Corynebacterium paurometabolum</name>
    <dbReference type="NCBI Taxonomy" id="521096"/>
    <lineage>
        <taxon>Bacteria</taxon>
        <taxon>Bacillati</taxon>
        <taxon>Actinomycetota</taxon>
        <taxon>Actinomycetes</taxon>
        <taxon>Mycobacteriales</taxon>
        <taxon>Tsukamurellaceae</taxon>
        <taxon>Tsukamurella</taxon>
    </lineage>
</organism>
<dbReference type="Proteomes" id="UP000001213">
    <property type="component" value="Chromosome"/>
</dbReference>
<dbReference type="RefSeq" id="WP_013125548.1">
    <property type="nucleotide sequence ID" value="NC_014158.1"/>
</dbReference>
<feature type="compositionally biased region" description="Low complexity" evidence="1">
    <location>
        <begin position="275"/>
        <end position="324"/>
    </location>
</feature>
<accession>D5UUD7</accession>
<dbReference type="KEGG" id="tpr:Tpau_0874"/>
<feature type="compositionally biased region" description="Low complexity" evidence="1">
    <location>
        <begin position="488"/>
        <end position="510"/>
    </location>
</feature>
<gene>
    <name evidence="2" type="ordered locus">Tpau_0874</name>
</gene>
<reference evidence="3" key="1">
    <citation type="submission" date="2010-03" db="EMBL/GenBank/DDBJ databases">
        <title>The complete chromosome of Tsukamurella paurometabola DSM 20162.</title>
        <authorList>
            <consortium name="US DOE Joint Genome Institute (JGI-PGF)"/>
            <person name="Lucas S."/>
            <person name="Copeland A."/>
            <person name="Lapidus A."/>
            <person name="Glavina del Rio T."/>
            <person name="Dalin E."/>
            <person name="Tice H."/>
            <person name="Bruce D."/>
            <person name="Goodwin L."/>
            <person name="Pitluck S."/>
            <person name="Kyrpides N."/>
            <person name="Mavromatis K."/>
            <person name="Ivanova N."/>
            <person name="Mikhailova N."/>
            <person name="Munk A.C."/>
            <person name="Brettin T."/>
            <person name="Detter J.C."/>
            <person name="Tapia R."/>
            <person name="Han C."/>
            <person name="Larimer F."/>
            <person name="Land M."/>
            <person name="Hauser L."/>
            <person name="Markowitz V."/>
            <person name="Cheng J.-F."/>
            <person name="Hugenholtz P."/>
            <person name="Woyke T."/>
            <person name="Wu D."/>
            <person name="Jando M."/>
            <person name="Brambilla E."/>
            <person name="Klenk H.-P."/>
            <person name="Eisen J.A."/>
        </authorList>
    </citation>
    <scope>NUCLEOTIDE SEQUENCE [LARGE SCALE GENOMIC DNA]</scope>
    <source>
        <strain evidence="3">ATCC 8368 / DSM 20162 / CCUG 35730 / CIP 100753 / JCM 10117 / KCTC 9821 / NBRC 16120 / NCIMB 702349 / NCTC 13040</strain>
    </source>
</reference>
<name>D5UUD7_TSUPD</name>
<feature type="compositionally biased region" description="Gly residues" evidence="1">
    <location>
        <begin position="451"/>
        <end position="467"/>
    </location>
</feature>
<dbReference type="AlphaFoldDB" id="D5UUD7"/>
<dbReference type="EMBL" id="CP001966">
    <property type="protein sequence ID" value="ADG77508.1"/>
    <property type="molecule type" value="Genomic_DNA"/>
</dbReference>
<evidence type="ECO:0000313" key="2">
    <source>
        <dbReference type="EMBL" id="ADG77508.1"/>
    </source>
</evidence>
<protein>
    <submittedName>
        <fullName evidence="2">Uncharacterized protein</fullName>
    </submittedName>
</protein>
<evidence type="ECO:0000313" key="3">
    <source>
        <dbReference type="Proteomes" id="UP000001213"/>
    </source>
</evidence>
<dbReference type="HOGENOM" id="CLU_496007_0_0_11"/>
<feature type="compositionally biased region" description="Low complexity" evidence="1">
    <location>
        <begin position="228"/>
        <end position="245"/>
    </location>
</feature>
<feature type="compositionally biased region" description="Basic and acidic residues" evidence="1">
    <location>
        <begin position="408"/>
        <end position="426"/>
    </location>
</feature>
<evidence type="ECO:0000256" key="1">
    <source>
        <dbReference type="SAM" id="MobiDB-lite"/>
    </source>
</evidence>
<sequence length="549" mass="53838">MAEETVDAKLDSGDDTLQYFRTMLDIAAVVTPEIRWPDWQDYFCRHYDRERGTDLAALRGDAAMLRAEAQTARQTVIDQTAIKGDVQRGWTDSAGQVAVSTIDAYLQAAGQVAGVLEKTATAAEGVADAVAGAVDKKVQRMTAEFDSAAAKYIWTWVKTAVTAVLEQKVRKRFIEQLSNDIRAFDSIINDATTAIEAAYAKVPDAANGLNVMPTFPTPAFGEIGATDSPGKAPGTTSPGSGTNSPGSGGGYTGGSTGGGGGSTGGGGGATGGSTAGKTGVTTGTTGATLPTSAMPAASTAGTSPASTTPASATPSTGNPLSGLTGSTGGAGMPSWLSQLVPKIAEQLGLGKDDDKTDGKDSKDGKDGRDDAKGKDGTTSETKDAQGRTVTATLSPDGRTVEVTVTKPDGTEEKATLTVGDDGKLTLDDPAGTSADTKPAGATPSGNTPGAGSAGTGGTGTTPGGSTGGTSPAGTTPGGTAPGGGGAPGASTASATPSAPSGNESPAAPAAAPAPAPAPKSGAPQPAPAVEEPCPPQPQGSGAELAVTVP</sequence>
<dbReference type="STRING" id="521096.Tpau_0874"/>
<feature type="compositionally biased region" description="Basic and acidic residues" evidence="1">
    <location>
        <begin position="350"/>
        <end position="385"/>
    </location>
</feature>
<keyword evidence="3" id="KW-1185">Reference proteome</keyword>
<proteinExistence type="predicted"/>
<feature type="region of interest" description="Disordered" evidence="1">
    <location>
        <begin position="220"/>
        <end position="549"/>
    </location>
</feature>
<feature type="compositionally biased region" description="Gly residues" evidence="1">
    <location>
        <begin position="246"/>
        <end position="274"/>
    </location>
</feature>
<reference evidence="2 3" key="2">
    <citation type="journal article" date="2011" name="Stand. Genomic Sci.">
        <title>Complete genome sequence of Tsukamurella paurometabola type strain (no. 33).</title>
        <authorList>
            <person name="Munk A.C."/>
            <person name="Lapidus A."/>
            <person name="Lucas S."/>
            <person name="Nolan M."/>
            <person name="Tice H."/>
            <person name="Cheng J.F."/>
            <person name="Del Rio T.G."/>
            <person name="Goodwin L."/>
            <person name="Pitluck S."/>
            <person name="Liolios K."/>
            <person name="Huntemann M."/>
            <person name="Ivanova N."/>
            <person name="Mavromatis K."/>
            <person name="Mikhailova N."/>
            <person name="Pati A."/>
            <person name="Chen A."/>
            <person name="Palaniappan K."/>
            <person name="Tapia R."/>
            <person name="Han C."/>
            <person name="Land M."/>
            <person name="Hauser L."/>
            <person name="Chang Y.J."/>
            <person name="Jeffries C.D."/>
            <person name="Brettin T."/>
            <person name="Yasawong M."/>
            <person name="Brambilla E.M."/>
            <person name="Rohde M."/>
            <person name="Sikorski J."/>
            <person name="Goker M."/>
            <person name="Detter J.C."/>
            <person name="Woyke T."/>
            <person name="Bristow J."/>
            <person name="Eisen J.A."/>
            <person name="Markowitz V."/>
            <person name="Hugenholtz P."/>
            <person name="Kyrpides N.C."/>
            <person name="Klenk H.P."/>
        </authorList>
    </citation>
    <scope>NUCLEOTIDE SEQUENCE [LARGE SCALE GENOMIC DNA]</scope>
    <source>
        <strain evidence="3">ATCC 8368 / DSM 20162 / CCUG 35730 / CIP 100753 / JCM 10117 / KCTC 9821 / NBRC 16120 / NCIMB 702349 / NCTC 13040</strain>
    </source>
</reference>